<feature type="compositionally biased region" description="Basic and acidic residues" evidence="1">
    <location>
        <begin position="47"/>
        <end position="63"/>
    </location>
</feature>
<keyword evidence="3" id="KW-1185">Reference proteome</keyword>
<accession>A0A9J6AXQ4</accession>
<dbReference type="OrthoDB" id="610645at2759"/>
<reference evidence="2 3" key="1">
    <citation type="submission" date="2020-09" db="EMBL/GenBank/DDBJ databases">
        <title>De no assembly of potato wild relative species, Solanum commersonii.</title>
        <authorList>
            <person name="Cho K."/>
        </authorList>
    </citation>
    <scope>NUCLEOTIDE SEQUENCE [LARGE SCALE GENOMIC DNA]</scope>
    <source>
        <strain evidence="2">LZ3.2</strain>
        <tissue evidence="2">Leaf</tissue>
    </source>
</reference>
<proteinExistence type="predicted"/>
<dbReference type="EMBL" id="JACXVP010000001">
    <property type="protein sequence ID" value="KAG5629058.1"/>
    <property type="molecule type" value="Genomic_DNA"/>
</dbReference>
<evidence type="ECO:0000313" key="2">
    <source>
        <dbReference type="EMBL" id="KAG5629058.1"/>
    </source>
</evidence>
<evidence type="ECO:0000313" key="3">
    <source>
        <dbReference type="Proteomes" id="UP000824120"/>
    </source>
</evidence>
<sequence>MLDSDATDSSSDDEENLQGEKSKRHKKIFQEIIIEKGKTKVFSKRMSSKEKKDTKLLPENVKK</sequence>
<dbReference type="AlphaFoldDB" id="A0A9J6AXQ4"/>
<feature type="region of interest" description="Disordered" evidence="1">
    <location>
        <begin position="1"/>
        <end position="27"/>
    </location>
</feature>
<comment type="caution">
    <text evidence="2">The sequence shown here is derived from an EMBL/GenBank/DDBJ whole genome shotgun (WGS) entry which is preliminary data.</text>
</comment>
<gene>
    <name evidence="2" type="ORF">H5410_000775</name>
</gene>
<feature type="region of interest" description="Disordered" evidence="1">
    <location>
        <begin position="42"/>
        <end position="63"/>
    </location>
</feature>
<dbReference type="Proteomes" id="UP000824120">
    <property type="component" value="Chromosome 1"/>
</dbReference>
<organism evidence="2 3">
    <name type="scientific">Solanum commersonii</name>
    <name type="common">Commerson's wild potato</name>
    <name type="synonym">Commerson's nightshade</name>
    <dbReference type="NCBI Taxonomy" id="4109"/>
    <lineage>
        <taxon>Eukaryota</taxon>
        <taxon>Viridiplantae</taxon>
        <taxon>Streptophyta</taxon>
        <taxon>Embryophyta</taxon>
        <taxon>Tracheophyta</taxon>
        <taxon>Spermatophyta</taxon>
        <taxon>Magnoliopsida</taxon>
        <taxon>eudicotyledons</taxon>
        <taxon>Gunneridae</taxon>
        <taxon>Pentapetalae</taxon>
        <taxon>asterids</taxon>
        <taxon>lamiids</taxon>
        <taxon>Solanales</taxon>
        <taxon>Solanaceae</taxon>
        <taxon>Solanoideae</taxon>
        <taxon>Solaneae</taxon>
        <taxon>Solanum</taxon>
    </lineage>
</organism>
<protein>
    <submittedName>
        <fullName evidence="2">Uncharacterized protein</fullName>
    </submittedName>
</protein>
<name>A0A9J6AXQ4_SOLCO</name>
<evidence type="ECO:0000256" key="1">
    <source>
        <dbReference type="SAM" id="MobiDB-lite"/>
    </source>
</evidence>